<evidence type="ECO:0000313" key="6">
    <source>
        <dbReference type="EMBL" id="GEO71919.1"/>
    </source>
</evidence>
<keyword evidence="7" id="KW-1185">Reference proteome</keyword>
<organism evidence="6 7">
    <name type="scientific">Levilactobacillus zymae</name>
    <dbReference type="NCBI Taxonomy" id="267363"/>
    <lineage>
        <taxon>Bacteria</taxon>
        <taxon>Bacillati</taxon>
        <taxon>Bacillota</taxon>
        <taxon>Bacilli</taxon>
        <taxon>Lactobacillales</taxon>
        <taxon>Lactobacillaceae</taxon>
        <taxon>Levilactobacillus</taxon>
    </lineage>
</organism>
<feature type="region of interest" description="Disordered" evidence="3">
    <location>
        <begin position="255"/>
        <end position="309"/>
    </location>
</feature>
<dbReference type="PANTHER" id="PTHR11895">
    <property type="entry name" value="TRANSAMIDASE"/>
    <property type="match status" value="1"/>
</dbReference>
<comment type="similarity">
    <text evidence="1">Belongs to the amidase family.</text>
</comment>
<evidence type="ECO:0000313" key="7">
    <source>
        <dbReference type="Proteomes" id="UP000321794"/>
    </source>
</evidence>
<dbReference type="PANTHER" id="PTHR11895:SF7">
    <property type="entry name" value="GLUTAMYL-TRNA(GLN) AMIDOTRANSFERASE SUBUNIT A, MITOCHONDRIAL"/>
    <property type="match status" value="1"/>
</dbReference>
<protein>
    <recommendedName>
        <fullName evidence="8">Amidase</fullName>
    </recommendedName>
</protein>
<dbReference type="InterPro" id="IPR044081">
    <property type="entry name" value="DUF5776"/>
</dbReference>
<gene>
    <name evidence="6" type="ORF">LZY01_10870</name>
</gene>
<dbReference type="InterPro" id="IPR023631">
    <property type="entry name" value="Amidase_dom"/>
</dbReference>
<evidence type="ECO:0000256" key="3">
    <source>
        <dbReference type="SAM" id="MobiDB-lite"/>
    </source>
</evidence>
<feature type="coiled-coil region" evidence="2">
    <location>
        <begin position="118"/>
        <end position="145"/>
    </location>
</feature>
<evidence type="ECO:0000256" key="2">
    <source>
        <dbReference type="SAM" id="Coils"/>
    </source>
</evidence>
<reference evidence="6 7" key="1">
    <citation type="submission" date="2019-07" db="EMBL/GenBank/DDBJ databases">
        <title>Whole genome shotgun sequence of Lactobacillus zymae NBRC 107157.</title>
        <authorList>
            <person name="Hosoyama A."/>
            <person name="Uohara A."/>
            <person name="Ohji S."/>
            <person name="Ichikawa N."/>
        </authorList>
    </citation>
    <scope>NUCLEOTIDE SEQUENCE [LARGE SCALE GENOMIC DNA]</scope>
    <source>
        <strain evidence="6 7">NBRC 107157</strain>
    </source>
</reference>
<dbReference type="SUPFAM" id="SSF75304">
    <property type="entry name" value="Amidase signature (AS) enzymes"/>
    <property type="match status" value="1"/>
</dbReference>
<feature type="domain" description="DUF5776" evidence="5">
    <location>
        <begin position="380"/>
        <end position="448"/>
    </location>
</feature>
<feature type="domain" description="Amidase" evidence="4">
    <location>
        <begin position="14"/>
        <end position="241"/>
    </location>
</feature>
<name>A0ABQ0WW37_9LACO</name>
<keyword evidence="2" id="KW-0175">Coiled coil</keyword>
<evidence type="ECO:0008006" key="8">
    <source>
        <dbReference type="Google" id="ProtNLM"/>
    </source>
</evidence>
<dbReference type="Pfam" id="PF19087">
    <property type="entry name" value="DUF5776"/>
    <property type="match status" value="1"/>
</dbReference>
<comment type="caution">
    <text evidence="6">The sequence shown here is derived from an EMBL/GenBank/DDBJ whole genome shotgun (WGS) entry which is preliminary data.</text>
</comment>
<dbReference type="EMBL" id="BJZK01000010">
    <property type="protein sequence ID" value="GEO71919.1"/>
    <property type="molecule type" value="Genomic_DNA"/>
</dbReference>
<dbReference type="Gene3D" id="3.90.1300.10">
    <property type="entry name" value="Amidase signature (AS) domain"/>
    <property type="match status" value="1"/>
</dbReference>
<dbReference type="Pfam" id="PF01425">
    <property type="entry name" value="Amidase"/>
    <property type="match status" value="1"/>
</dbReference>
<accession>A0ABQ0WW37</accession>
<dbReference type="InterPro" id="IPR036928">
    <property type="entry name" value="AS_sf"/>
</dbReference>
<evidence type="ECO:0000256" key="1">
    <source>
        <dbReference type="ARBA" id="ARBA00009199"/>
    </source>
</evidence>
<sequence length="451" mass="50231">MADTEALFNALATNQAQPAPKTLKHVTVAYSLKSPVNTPVSPDAIQAVQQAVKFLEQQGIKVKQVDPPLDGVALMKDYYVRNTSAGAYSAQLTKTYQKREMVPDDVSPLNWGLYQASKNVTAQQLKAAETEIDQAANTMENFHQKYTLLLQPTTATTAPSIDDPSVLPENEAKLRHMETIPVNQQMPLIYDSWLHGLTKTPYTQQANLTDEPAISLPTYVSAKGMPLGIQFNAAKGQDRLLMKVGELFEQHHQFKLLQDQTTTETTTTPSTSTDTTPTSPSESAKPTTPAPTQPSVTAPTSPAKPTVQPSRTVKAVYLTKAFKLYQNVTNLTVKRSYSAHSRATAPHFKVTGIVTLKNGQRFYRVKGGYIRVNAAAHNLYYQRKTKRVAVIAKHGIYEYRHATLKANQRVKLVKPKTVLKVKKIVFQGHVTRYQLTNGHYITANRQFIQWR</sequence>
<proteinExistence type="inferred from homology"/>
<evidence type="ECO:0000259" key="5">
    <source>
        <dbReference type="Pfam" id="PF19087"/>
    </source>
</evidence>
<evidence type="ECO:0000259" key="4">
    <source>
        <dbReference type="Pfam" id="PF01425"/>
    </source>
</evidence>
<dbReference type="Proteomes" id="UP000321794">
    <property type="component" value="Unassembled WGS sequence"/>
</dbReference>
<dbReference type="InterPro" id="IPR000120">
    <property type="entry name" value="Amidase"/>
</dbReference>
<feature type="compositionally biased region" description="Low complexity" evidence="3">
    <location>
        <begin position="261"/>
        <end position="283"/>
    </location>
</feature>